<comment type="function">
    <text evidence="7">Catalyzes the transfer of the diacylglyceryl group from phosphatidylglycerol to the sulfhydryl group of the N-terminal cysteine of a prolipoprotein, the first step in the formation of mature lipoproteins.</text>
</comment>
<evidence type="ECO:0000256" key="2">
    <source>
        <dbReference type="ARBA" id="ARBA00022475"/>
    </source>
</evidence>
<accession>A0A6N7IX76</accession>
<comment type="pathway">
    <text evidence="7">Protein modification; lipoprotein biosynthesis (diacylglyceryl transfer).</text>
</comment>
<feature type="binding site" evidence="7">
    <location>
        <position position="146"/>
    </location>
    <ligand>
        <name>a 1,2-diacyl-sn-glycero-3-phospho-(1'-sn-glycerol)</name>
        <dbReference type="ChEBI" id="CHEBI:64716"/>
    </ligand>
</feature>
<dbReference type="InterPro" id="IPR001640">
    <property type="entry name" value="Lgt"/>
</dbReference>
<comment type="caution">
    <text evidence="8">The sequence shown here is derived from an EMBL/GenBank/DDBJ whole genome shotgun (WGS) entry which is preliminary data.</text>
</comment>
<sequence>MYEDSIAFPHLHILLKHVGRRLMIGNFSIAFYGMVIALGMVLAFVFIMLEAKRLGYKQDDFMDMFIFGIIFGVIGARIYYVIFSWDLYKDNPLQIFNIRGGGLAIYGGIIGGTITVIVICVLKKLNFWKAADVIIFGVLIGQIFGRWGNFFNREAFGKYTDSLFAMRIPIDAVNRTQDITAEMKAHIVTVSGIDCIQVHPTFLYESLFNLCLFLCLLLYRKHKKFDGELFFLYIGFYGLGRSIIEGLRTDQLQFAGTSIAVSQVLGISLFAASALYLWFAHYRKMVKEWAAGKKS</sequence>
<evidence type="ECO:0000256" key="1">
    <source>
        <dbReference type="ARBA" id="ARBA00007150"/>
    </source>
</evidence>
<feature type="transmembrane region" description="Helical" evidence="7">
    <location>
        <begin position="103"/>
        <end position="122"/>
    </location>
</feature>
<feature type="transmembrane region" description="Helical" evidence="7">
    <location>
        <begin position="29"/>
        <end position="49"/>
    </location>
</feature>
<protein>
    <recommendedName>
        <fullName evidence="7">Phosphatidylglycerol--prolipoprotein diacylglyceryl transferase</fullName>
        <ecNumber evidence="7">2.5.1.145</ecNumber>
    </recommendedName>
</protein>
<dbReference type="Pfam" id="PF01790">
    <property type="entry name" value="LGT"/>
    <property type="match status" value="1"/>
</dbReference>
<dbReference type="Proteomes" id="UP000460257">
    <property type="component" value="Unassembled WGS sequence"/>
</dbReference>
<dbReference type="GO" id="GO:0005886">
    <property type="term" value="C:plasma membrane"/>
    <property type="evidence" value="ECO:0007669"/>
    <property type="project" value="UniProtKB-SubCell"/>
</dbReference>
<keyword evidence="4 7" id="KW-0812">Transmembrane</keyword>
<organism evidence="8 9">
    <name type="scientific">Candidatus Weimeria bifida</name>
    <dbReference type="NCBI Taxonomy" id="2599074"/>
    <lineage>
        <taxon>Bacteria</taxon>
        <taxon>Bacillati</taxon>
        <taxon>Bacillota</taxon>
        <taxon>Clostridia</taxon>
        <taxon>Lachnospirales</taxon>
        <taxon>Lachnospiraceae</taxon>
        <taxon>Candidatus Weimeria</taxon>
    </lineage>
</organism>
<evidence type="ECO:0000256" key="5">
    <source>
        <dbReference type="ARBA" id="ARBA00022989"/>
    </source>
</evidence>
<name>A0A6N7IX76_9FIRM</name>
<keyword evidence="2 7" id="KW-1003">Cell membrane</keyword>
<dbReference type="AlphaFoldDB" id="A0A6N7IX76"/>
<dbReference type="EMBL" id="VOGC01000002">
    <property type="protein sequence ID" value="MQN00924.1"/>
    <property type="molecule type" value="Genomic_DNA"/>
</dbReference>
<feature type="transmembrane region" description="Helical" evidence="7">
    <location>
        <begin position="230"/>
        <end position="247"/>
    </location>
</feature>
<keyword evidence="5 7" id="KW-1133">Transmembrane helix</keyword>
<proteinExistence type="inferred from homology"/>
<comment type="catalytic activity">
    <reaction evidence="7">
        <text>L-cysteinyl-[prolipoprotein] + a 1,2-diacyl-sn-glycero-3-phospho-(1'-sn-glycerol) = an S-1,2-diacyl-sn-glyceryl-L-cysteinyl-[prolipoprotein] + sn-glycerol 1-phosphate + H(+)</text>
        <dbReference type="Rhea" id="RHEA:56712"/>
        <dbReference type="Rhea" id="RHEA-COMP:14679"/>
        <dbReference type="Rhea" id="RHEA-COMP:14680"/>
        <dbReference type="ChEBI" id="CHEBI:15378"/>
        <dbReference type="ChEBI" id="CHEBI:29950"/>
        <dbReference type="ChEBI" id="CHEBI:57685"/>
        <dbReference type="ChEBI" id="CHEBI:64716"/>
        <dbReference type="ChEBI" id="CHEBI:140658"/>
        <dbReference type="EC" id="2.5.1.145"/>
    </reaction>
</comment>
<feature type="transmembrane region" description="Helical" evidence="7">
    <location>
        <begin position="259"/>
        <end position="279"/>
    </location>
</feature>
<dbReference type="GO" id="GO:0042158">
    <property type="term" value="P:lipoprotein biosynthetic process"/>
    <property type="evidence" value="ECO:0007669"/>
    <property type="project" value="UniProtKB-UniRule"/>
</dbReference>
<comment type="subcellular location">
    <subcellularLocation>
        <location evidence="7">Cell membrane</location>
        <topology evidence="7">Multi-pass membrane protein</topology>
    </subcellularLocation>
</comment>
<gene>
    <name evidence="7 8" type="primary">lgt</name>
    <name evidence="8" type="ORF">FRC54_02880</name>
</gene>
<dbReference type="PANTHER" id="PTHR30589">
    <property type="entry name" value="PROLIPOPROTEIN DIACYLGLYCERYL TRANSFERASE"/>
    <property type="match status" value="1"/>
</dbReference>
<evidence type="ECO:0000313" key="8">
    <source>
        <dbReference type="EMBL" id="MQN00924.1"/>
    </source>
</evidence>
<dbReference type="EC" id="2.5.1.145" evidence="7"/>
<evidence type="ECO:0000256" key="6">
    <source>
        <dbReference type="ARBA" id="ARBA00023136"/>
    </source>
</evidence>
<dbReference type="PANTHER" id="PTHR30589:SF0">
    <property type="entry name" value="PHOSPHATIDYLGLYCEROL--PROLIPOPROTEIN DIACYLGLYCERYL TRANSFERASE"/>
    <property type="match status" value="1"/>
</dbReference>
<keyword evidence="6 7" id="KW-0472">Membrane</keyword>
<keyword evidence="9" id="KW-1185">Reference proteome</keyword>
<comment type="similarity">
    <text evidence="1 7">Belongs to the Lgt family.</text>
</comment>
<keyword evidence="3 7" id="KW-0808">Transferase</keyword>
<evidence type="ECO:0000256" key="3">
    <source>
        <dbReference type="ARBA" id="ARBA00022679"/>
    </source>
</evidence>
<evidence type="ECO:0000313" key="9">
    <source>
        <dbReference type="Proteomes" id="UP000460257"/>
    </source>
</evidence>
<feature type="transmembrane region" description="Helical" evidence="7">
    <location>
        <begin position="127"/>
        <end position="145"/>
    </location>
</feature>
<reference evidence="8" key="1">
    <citation type="journal article" date="2020" name="Appl. Environ. Microbiol.">
        <title>Medium-Chain Fatty Acid Synthesis by 'Candidatus Weimeria bifida' gen. nov., sp. nov., and 'Candidatus Pseudoramibacter fermentans' sp. nov.</title>
        <authorList>
            <person name="Scarborough M.J."/>
            <person name="Myers K.S."/>
            <person name="Donohue T.J."/>
            <person name="Noguera D.R."/>
        </authorList>
    </citation>
    <scope>NUCLEOTIDE SEQUENCE</scope>
    <source>
        <strain evidence="8">LCO1.1</strain>
    </source>
</reference>
<dbReference type="NCBIfam" id="TIGR00544">
    <property type="entry name" value="lgt"/>
    <property type="match status" value="1"/>
</dbReference>
<feature type="transmembrane region" description="Helical" evidence="7">
    <location>
        <begin position="61"/>
        <end position="83"/>
    </location>
</feature>
<evidence type="ECO:0000256" key="4">
    <source>
        <dbReference type="ARBA" id="ARBA00022692"/>
    </source>
</evidence>
<dbReference type="PROSITE" id="PS01311">
    <property type="entry name" value="LGT"/>
    <property type="match status" value="1"/>
</dbReference>
<evidence type="ECO:0000256" key="7">
    <source>
        <dbReference type="HAMAP-Rule" id="MF_01147"/>
    </source>
</evidence>
<dbReference type="UniPathway" id="UPA00664"/>
<dbReference type="GO" id="GO:0008961">
    <property type="term" value="F:phosphatidylglycerol-prolipoprotein diacylglyceryl transferase activity"/>
    <property type="evidence" value="ECO:0007669"/>
    <property type="project" value="UniProtKB-UniRule"/>
</dbReference>
<dbReference type="HAMAP" id="MF_01147">
    <property type="entry name" value="Lgt"/>
    <property type="match status" value="1"/>
</dbReference>